<dbReference type="PANTHER" id="PTHR22726:SF1">
    <property type="entry name" value="METALLOENDOPEPTIDASE OMA1, MITOCHONDRIAL"/>
    <property type="match status" value="1"/>
</dbReference>
<dbReference type="PANTHER" id="PTHR22726">
    <property type="entry name" value="METALLOENDOPEPTIDASE OMA1"/>
    <property type="match status" value="1"/>
</dbReference>
<protein>
    <submittedName>
        <fullName evidence="9">M48 family metalloprotease</fullName>
        <ecNumber evidence="9">3.4.24.-</ecNumber>
    </submittedName>
</protein>
<comment type="similarity">
    <text evidence="6">Belongs to the peptidase M48 family.</text>
</comment>
<feature type="signal peptide" evidence="7">
    <location>
        <begin position="1"/>
        <end position="18"/>
    </location>
</feature>
<proteinExistence type="inferred from homology"/>
<comment type="cofactor">
    <cofactor evidence="6">
        <name>Zn(2+)</name>
        <dbReference type="ChEBI" id="CHEBI:29105"/>
    </cofactor>
    <text evidence="6">Binds 1 zinc ion per subunit.</text>
</comment>
<dbReference type="RefSeq" id="WP_262595873.1">
    <property type="nucleotide sequence ID" value="NZ_CP103300.1"/>
</dbReference>
<keyword evidence="3 6" id="KW-0378">Hydrolase</keyword>
<reference evidence="9" key="1">
    <citation type="submission" date="2022-10" db="EMBL/GenBank/DDBJ databases">
        <title>Completed Genome Sequence of two octocoral isolated bacterium, Endozoicomonas euniceicola EF212T and Endozoicomonas gorgoniicola PS125T.</title>
        <authorList>
            <person name="Chiou Y.-J."/>
            <person name="Chen Y.-H."/>
        </authorList>
    </citation>
    <scope>NUCLEOTIDE SEQUENCE</scope>
    <source>
        <strain evidence="9">EF212</strain>
    </source>
</reference>
<evidence type="ECO:0000256" key="4">
    <source>
        <dbReference type="ARBA" id="ARBA00022833"/>
    </source>
</evidence>
<feature type="domain" description="Peptidase M48" evidence="8">
    <location>
        <begin position="77"/>
        <end position="257"/>
    </location>
</feature>
<keyword evidence="1 6" id="KW-0645">Protease</keyword>
<dbReference type="EC" id="3.4.24.-" evidence="9"/>
<evidence type="ECO:0000256" key="1">
    <source>
        <dbReference type="ARBA" id="ARBA00022670"/>
    </source>
</evidence>
<dbReference type="Proteomes" id="UP001163255">
    <property type="component" value="Chromosome"/>
</dbReference>
<sequence length="270" mass="29469">MMKTFFRAVAVGAAITLAGCQSVSTTSSGTIGVQRQQQMVTMLSEREVNQMAAEAYRKALAKGKKDGTLNQNHKQLKQLRAIADRLVKQVGVFRMDALHWDWEVNLLTSQQLNAYCMPGGKIMFYTGILDELKLTDDEIAAIMGHEMAHALREHGREAMSHAYVQQLGFSAAAALLGAGRSVMQMADVVVNYGMTLPNSRTNEVEADLIGLELMARAGYDPHAAVTLWEKMSGAGGGSPPEFMSTHPAHNTRISGLRVNIPKVQHLGEED</sequence>
<dbReference type="Pfam" id="PF01435">
    <property type="entry name" value="Peptidase_M48"/>
    <property type="match status" value="1"/>
</dbReference>
<evidence type="ECO:0000313" key="10">
    <source>
        <dbReference type="Proteomes" id="UP001163255"/>
    </source>
</evidence>
<dbReference type="GO" id="GO:0008237">
    <property type="term" value="F:metallopeptidase activity"/>
    <property type="evidence" value="ECO:0007669"/>
    <property type="project" value="UniProtKB-KW"/>
</dbReference>
<evidence type="ECO:0000259" key="8">
    <source>
        <dbReference type="Pfam" id="PF01435"/>
    </source>
</evidence>
<evidence type="ECO:0000256" key="2">
    <source>
        <dbReference type="ARBA" id="ARBA00022723"/>
    </source>
</evidence>
<name>A0ABY6GNU4_9GAMM</name>
<dbReference type="CDD" id="cd07331">
    <property type="entry name" value="M48C_Oma1_like"/>
    <property type="match status" value="1"/>
</dbReference>
<evidence type="ECO:0000256" key="5">
    <source>
        <dbReference type="ARBA" id="ARBA00023049"/>
    </source>
</evidence>
<keyword evidence="5 6" id="KW-0482">Metalloprotease</keyword>
<keyword evidence="4 6" id="KW-0862">Zinc</keyword>
<evidence type="ECO:0000256" key="6">
    <source>
        <dbReference type="RuleBase" id="RU003983"/>
    </source>
</evidence>
<gene>
    <name evidence="9" type="ORF">NX720_16115</name>
</gene>
<evidence type="ECO:0000313" key="9">
    <source>
        <dbReference type="EMBL" id="UYM14414.1"/>
    </source>
</evidence>
<dbReference type="PROSITE" id="PS51257">
    <property type="entry name" value="PROKAR_LIPOPROTEIN"/>
    <property type="match status" value="1"/>
</dbReference>
<evidence type="ECO:0000256" key="7">
    <source>
        <dbReference type="SAM" id="SignalP"/>
    </source>
</evidence>
<keyword evidence="10" id="KW-1185">Reference proteome</keyword>
<feature type="chain" id="PRO_5047037201" evidence="7">
    <location>
        <begin position="19"/>
        <end position="270"/>
    </location>
</feature>
<dbReference type="InterPro" id="IPR051156">
    <property type="entry name" value="Mito/Outer_Membr_Metalloprot"/>
</dbReference>
<accession>A0ABY6GNU4</accession>
<organism evidence="9 10">
    <name type="scientific">Endozoicomonas euniceicola</name>
    <dbReference type="NCBI Taxonomy" id="1234143"/>
    <lineage>
        <taxon>Bacteria</taxon>
        <taxon>Pseudomonadati</taxon>
        <taxon>Pseudomonadota</taxon>
        <taxon>Gammaproteobacteria</taxon>
        <taxon>Oceanospirillales</taxon>
        <taxon>Endozoicomonadaceae</taxon>
        <taxon>Endozoicomonas</taxon>
    </lineage>
</organism>
<evidence type="ECO:0000256" key="3">
    <source>
        <dbReference type="ARBA" id="ARBA00022801"/>
    </source>
</evidence>
<keyword evidence="7" id="KW-0732">Signal</keyword>
<dbReference type="InterPro" id="IPR001915">
    <property type="entry name" value="Peptidase_M48"/>
</dbReference>
<keyword evidence="2" id="KW-0479">Metal-binding</keyword>
<dbReference type="EMBL" id="CP103300">
    <property type="protein sequence ID" value="UYM14414.1"/>
    <property type="molecule type" value="Genomic_DNA"/>
</dbReference>
<dbReference type="Gene3D" id="3.30.2010.10">
    <property type="entry name" value="Metalloproteases ('zincins'), catalytic domain"/>
    <property type="match status" value="1"/>
</dbReference>